<dbReference type="InterPro" id="IPR001841">
    <property type="entry name" value="Znf_RING"/>
</dbReference>
<evidence type="ECO:0000256" key="4">
    <source>
        <dbReference type="PROSITE-ProRule" id="PRU00175"/>
    </source>
</evidence>
<evidence type="ECO:0000256" key="3">
    <source>
        <dbReference type="ARBA" id="ARBA00022833"/>
    </source>
</evidence>
<dbReference type="SUPFAM" id="SSF57850">
    <property type="entry name" value="RING/U-box"/>
    <property type="match status" value="1"/>
</dbReference>
<dbReference type="PROSITE" id="PS00518">
    <property type="entry name" value="ZF_RING_1"/>
    <property type="match status" value="1"/>
</dbReference>
<dbReference type="Pfam" id="PF13445">
    <property type="entry name" value="zf-RING_UBOX"/>
    <property type="match status" value="1"/>
</dbReference>
<name>A0ABN8RXQ4_9CNID</name>
<proteinExistence type="predicted"/>
<sequence>MTYTHVELETSTTEISEKLKIYEERLRAIEEMLVCSICWEVVQRPHTLVCGHTYCTHCIWKWEQRQKHVGREPWCPQCLICFNSTRLLLDNSRGTKSEVKPYPQNVMLGQVTQVVFSDKLSTSEEPGGDSRKLKVYSGLCWVPLCFFMYLYQYLHICFPHGSGQGLPPASKNAVLGY</sequence>
<comment type="caution">
    <text evidence="6">The sequence shown here is derived from an EMBL/GenBank/DDBJ whole genome shotgun (WGS) entry which is preliminary data.</text>
</comment>
<evidence type="ECO:0000256" key="2">
    <source>
        <dbReference type="ARBA" id="ARBA00022771"/>
    </source>
</evidence>
<dbReference type="Proteomes" id="UP001159405">
    <property type="component" value="Unassembled WGS sequence"/>
</dbReference>
<keyword evidence="2 4" id="KW-0863">Zinc-finger</keyword>
<keyword evidence="7" id="KW-1185">Reference proteome</keyword>
<evidence type="ECO:0000313" key="7">
    <source>
        <dbReference type="Proteomes" id="UP001159405"/>
    </source>
</evidence>
<dbReference type="InterPro" id="IPR013083">
    <property type="entry name" value="Znf_RING/FYVE/PHD"/>
</dbReference>
<dbReference type="EMBL" id="CALNXK010000320">
    <property type="protein sequence ID" value="CAH3182327.1"/>
    <property type="molecule type" value="Genomic_DNA"/>
</dbReference>
<evidence type="ECO:0000256" key="1">
    <source>
        <dbReference type="ARBA" id="ARBA00022723"/>
    </source>
</evidence>
<feature type="domain" description="RING-type" evidence="5">
    <location>
        <begin position="35"/>
        <end position="78"/>
    </location>
</feature>
<keyword evidence="1" id="KW-0479">Metal-binding</keyword>
<gene>
    <name evidence="6" type="ORF">PLOB_00026898</name>
</gene>
<dbReference type="InterPro" id="IPR017907">
    <property type="entry name" value="Znf_RING_CS"/>
</dbReference>
<dbReference type="SMART" id="SM00184">
    <property type="entry name" value="RING"/>
    <property type="match status" value="1"/>
</dbReference>
<dbReference type="InterPro" id="IPR027370">
    <property type="entry name" value="Znf-RING_euk"/>
</dbReference>
<accession>A0ABN8RXQ4</accession>
<dbReference type="PROSITE" id="PS50089">
    <property type="entry name" value="ZF_RING_2"/>
    <property type="match status" value="1"/>
</dbReference>
<evidence type="ECO:0000313" key="6">
    <source>
        <dbReference type="EMBL" id="CAH3182327.1"/>
    </source>
</evidence>
<organism evidence="6 7">
    <name type="scientific">Porites lobata</name>
    <dbReference type="NCBI Taxonomy" id="104759"/>
    <lineage>
        <taxon>Eukaryota</taxon>
        <taxon>Metazoa</taxon>
        <taxon>Cnidaria</taxon>
        <taxon>Anthozoa</taxon>
        <taxon>Hexacorallia</taxon>
        <taxon>Scleractinia</taxon>
        <taxon>Fungiina</taxon>
        <taxon>Poritidae</taxon>
        <taxon>Porites</taxon>
    </lineage>
</organism>
<protein>
    <recommendedName>
        <fullName evidence="5">RING-type domain-containing protein</fullName>
    </recommendedName>
</protein>
<evidence type="ECO:0000259" key="5">
    <source>
        <dbReference type="PROSITE" id="PS50089"/>
    </source>
</evidence>
<keyword evidence="3" id="KW-0862">Zinc</keyword>
<reference evidence="6 7" key="1">
    <citation type="submission" date="2022-05" db="EMBL/GenBank/DDBJ databases">
        <authorList>
            <consortium name="Genoscope - CEA"/>
            <person name="William W."/>
        </authorList>
    </citation>
    <scope>NUCLEOTIDE SEQUENCE [LARGE SCALE GENOMIC DNA]</scope>
</reference>
<dbReference type="Gene3D" id="3.30.40.10">
    <property type="entry name" value="Zinc/RING finger domain, C3HC4 (zinc finger)"/>
    <property type="match status" value="1"/>
</dbReference>